<dbReference type="EMBL" id="CAJHJG010006871">
    <property type="protein sequence ID" value="CAD6960251.1"/>
    <property type="molecule type" value="Genomic_DNA"/>
</dbReference>
<accession>A0A177V933</accession>
<dbReference type="Proteomes" id="UP000836402">
    <property type="component" value="Unassembled WGS sequence"/>
</dbReference>
<sequence length="638" mass="66943">MADRDTTQDEQEVRIADEVMRATFGDAAAAGTAYDDDDDALLQAAINASLADQDRVPTSGKRSSSSVSARQQTRELPASSSSHRTESGSSGSARAAASGPIRNKKSRPSSRPESGPSNASSVPSSSSAVLHGSPRRRHRVGTNDHESSTPRLAGWNNPGIRMNADNHSHARTPPTGTSVASHAAGSSSRSGTAIPSGPIMRSRALSSMSVDDDNEHAAAAQGAFSRATTNAGAEEFPGAEQDVDDDLEALMSGPSGARARRRSQAQNGGGRRSFGSGSGTPMSTSYNDRNSGGAGRRSSEHRSPLLGSTSGTGDDSVEFLGGYSAPNARGGSASAQAGRSADHDVDLLSGSYGSGSARRSPFLHPALRSANLDDIPQDDDDGDLQLGEGMLSSAHRRAADDDEDEFEVMGSHRAGPGSALPRAFGLGQPQHQPYRAENVEGDLDEDFDDDGDAAAATLAHMRAMQSMQSYLTAGGVHAPRNYDDEDEALQAALAASLADAEDAVGGSAHAHPVQGLPEDYDPDAFEAQATAAALSAGMRSGTPPPQDVERIARMREEARRKEQEERDRAERRARGEDVPSPPAAVQETGDPGNDDDSSSSSSDEDDDEDTKERKGDDEPEEVLTAEEMRRRRLARFNA</sequence>
<evidence type="ECO:0000256" key="1">
    <source>
        <dbReference type="SAM" id="MobiDB-lite"/>
    </source>
</evidence>
<reference evidence="3" key="2">
    <citation type="journal article" date="2019" name="IMA Fungus">
        <title>Genome sequencing and comparison of five Tilletia species to identify candidate genes for the detection of regulated species infecting wheat.</title>
        <authorList>
            <person name="Nguyen H.D.T."/>
            <person name="Sultana T."/>
            <person name="Kesanakurti P."/>
            <person name="Hambleton S."/>
        </authorList>
    </citation>
    <scope>NUCLEOTIDE SEQUENCE</scope>
    <source>
        <strain evidence="3">DAOMC 238032</strain>
    </source>
</reference>
<evidence type="ECO:0000313" key="5">
    <source>
        <dbReference type="Proteomes" id="UP000836402"/>
    </source>
</evidence>
<gene>
    <name evidence="3" type="ORF">A4X03_0g1191</name>
    <name evidence="2" type="ORF">JKIAZH3_G1574</name>
</gene>
<name>A0A177V933_9BASI</name>
<feature type="compositionally biased region" description="Basic and acidic residues" evidence="1">
    <location>
        <begin position="547"/>
        <end position="577"/>
    </location>
</feature>
<feature type="region of interest" description="Disordered" evidence="1">
    <location>
        <begin position="368"/>
        <end position="387"/>
    </location>
</feature>
<proteinExistence type="predicted"/>
<comment type="caution">
    <text evidence="3">The sequence shown here is derived from an EMBL/GenBank/DDBJ whole genome shotgun (WGS) entry which is preliminary data.</text>
</comment>
<organism evidence="3 4">
    <name type="scientific">Tilletia caries</name>
    <name type="common">wheat bunt fungus</name>
    <dbReference type="NCBI Taxonomy" id="13290"/>
    <lineage>
        <taxon>Eukaryota</taxon>
        <taxon>Fungi</taxon>
        <taxon>Dikarya</taxon>
        <taxon>Basidiomycota</taxon>
        <taxon>Ustilaginomycotina</taxon>
        <taxon>Exobasidiomycetes</taxon>
        <taxon>Tilletiales</taxon>
        <taxon>Tilletiaceae</taxon>
        <taxon>Tilletia</taxon>
    </lineage>
</organism>
<feature type="compositionally biased region" description="Low complexity" evidence="1">
    <location>
        <begin position="79"/>
        <end position="99"/>
    </location>
</feature>
<dbReference type="Proteomes" id="UP000077671">
    <property type="component" value="Unassembled WGS sequence"/>
</dbReference>
<protein>
    <submittedName>
        <fullName evidence="3">Uncharacterized protein</fullName>
    </submittedName>
</protein>
<feature type="region of interest" description="Disordered" evidence="1">
    <location>
        <begin position="499"/>
        <end position="638"/>
    </location>
</feature>
<evidence type="ECO:0000313" key="2">
    <source>
        <dbReference type="EMBL" id="CAD6960251.1"/>
    </source>
</evidence>
<feature type="compositionally biased region" description="Polar residues" evidence="1">
    <location>
        <begin position="280"/>
        <end position="290"/>
    </location>
</feature>
<dbReference type="InterPro" id="IPR003903">
    <property type="entry name" value="UIM_dom"/>
</dbReference>
<dbReference type="SMART" id="SM00726">
    <property type="entry name" value="UIM"/>
    <property type="match status" value="2"/>
</dbReference>
<evidence type="ECO:0000313" key="4">
    <source>
        <dbReference type="Proteomes" id="UP000077671"/>
    </source>
</evidence>
<feature type="compositionally biased region" description="Low complexity" evidence="1">
    <location>
        <begin position="328"/>
        <end position="339"/>
    </location>
</feature>
<reference evidence="2" key="3">
    <citation type="submission" date="2020-10" db="EMBL/GenBank/DDBJ databases">
        <authorList>
            <person name="Sedaghatjoo S."/>
        </authorList>
    </citation>
    <scope>NUCLEOTIDE SEQUENCE</scope>
    <source>
        <strain evidence="2">AZH3</strain>
    </source>
</reference>
<dbReference type="PROSITE" id="PS50330">
    <property type="entry name" value="UIM"/>
    <property type="match status" value="1"/>
</dbReference>
<feature type="compositionally biased region" description="Low complexity" evidence="1">
    <location>
        <begin position="109"/>
        <end position="132"/>
    </location>
</feature>
<reference evidence="3" key="1">
    <citation type="submission" date="2016-04" db="EMBL/GenBank/DDBJ databases">
        <authorList>
            <person name="Nguyen H.D."/>
            <person name="Kesanakurti P."/>
            <person name="Cullis J."/>
            <person name="Levesque C.A."/>
            <person name="Hambleton S."/>
        </authorList>
    </citation>
    <scope>NUCLEOTIDE SEQUENCE</scope>
    <source>
        <strain evidence="3">DAOMC 238032</strain>
    </source>
</reference>
<feature type="compositionally biased region" description="Gly residues" evidence="1">
    <location>
        <begin position="267"/>
        <end position="278"/>
    </location>
</feature>
<evidence type="ECO:0000313" key="3">
    <source>
        <dbReference type="EMBL" id="KAE8264108.1"/>
    </source>
</evidence>
<feature type="compositionally biased region" description="Low complexity" evidence="1">
    <location>
        <begin position="175"/>
        <end position="193"/>
    </location>
</feature>
<dbReference type="EMBL" id="LWDD02000090">
    <property type="protein sequence ID" value="KAE8264108.1"/>
    <property type="molecule type" value="Genomic_DNA"/>
</dbReference>
<dbReference type="AlphaFoldDB" id="A0A177V933"/>
<feature type="region of interest" description="Disordered" evidence="1">
    <location>
        <begin position="393"/>
        <end position="430"/>
    </location>
</feature>
<keyword evidence="5" id="KW-1185">Reference proteome</keyword>
<feature type="region of interest" description="Disordered" evidence="1">
    <location>
        <begin position="48"/>
        <end position="361"/>
    </location>
</feature>
<feature type="compositionally biased region" description="Acidic residues" evidence="1">
    <location>
        <begin position="592"/>
        <end position="609"/>
    </location>
</feature>